<dbReference type="Proteomes" id="UP001497700">
    <property type="component" value="Unassembled WGS sequence"/>
</dbReference>
<evidence type="ECO:0000313" key="1">
    <source>
        <dbReference type="EMBL" id="KAI4868531.1"/>
    </source>
</evidence>
<keyword evidence="2" id="KW-1185">Reference proteome</keyword>
<protein>
    <submittedName>
        <fullName evidence="1">Uncharacterized protein</fullName>
    </submittedName>
</protein>
<accession>A0ACB9ZAE2</accession>
<sequence length="776" mass="86353">MDPRLGEKVVFFKRLKEYRYEDKDDDLDAEEELYRQRSKAFHSVTCAASSITSNTTTTAIAVPSPSPAPSTAPAPRRTASEPIPGSGDSEVEIIAVTPRNRNPVAGGSNLLSSTSIDDDTIIPETIIAKSRRPLHHSKNPLLRTRNSSPQLNSSPSARMGKRKKDPPLKLAPEAQQIFKGLYFYYLPNDDINPARKLRITKAREHGATWCRNLVDATHIIVDKKLTYTDIERHLRDDPKLSEKVLVNENYPIDCLRHRIIANPGQSIYNITGMPTSSKQQVHEPLSSDDDSAASLKTKPRPKKPTKRASRIAACTQSGSDTTSQRSASLLATPSEHVAQSVVEDDELTQCIHEMKTAGNANELDDISMDDNDITRPSSSTNRSDDSSSSDSSADKRPSKKRITRSNSSSKGEKSAWQENFACMKGGTKDGAGNNPNADTIKVLQQMLDLHTQAGDNFRSKAYRMAIATLRTETKKICTVDEARALPHIGRIAEKIEEIVNTNRLRQLEYALDDPRRQTLALFMKIYGVGQIQAQKWISQGLHTLEDLKAKAELNTNQKVGLDHFDDLNTRIPRREVEALANYIKRRATIIDRSVELIVGGSYRRGAENSGDIDLIVTRQGTSSTSELVPFLNKLVGTLTQEEFLTAALASHHDSAEEVGGGSKWHGCCVLPKSAFPGPKEEYQPIWRRIDLLLVPQSEMGAALVYFTGNDIFNRSMRLLARKKGMRLNQRGLFSDVLRDRGGIKMTAGTLLEGRDEKKIFAILGVRWREPHERWCG</sequence>
<comment type="caution">
    <text evidence="1">The sequence shown here is derived from an EMBL/GenBank/DDBJ whole genome shotgun (WGS) entry which is preliminary data.</text>
</comment>
<gene>
    <name evidence="1" type="ORF">F4820DRAFT_112047</name>
</gene>
<dbReference type="EMBL" id="MU393437">
    <property type="protein sequence ID" value="KAI4868531.1"/>
    <property type="molecule type" value="Genomic_DNA"/>
</dbReference>
<organism evidence="1 2">
    <name type="scientific">Hypoxylon rubiginosum</name>
    <dbReference type="NCBI Taxonomy" id="110542"/>
    <lineage>
        <taxon>Eukaryota</taxon>
        <taxon>Fungi</taxon>
        <taxon>Dikarya</taxon>
        <taxon>Ascomycota</taxon>
        <taxon>Pezizomycotina</taxon>
        <taxon>Sordariomycetes</taxon>
        <taxon>Xylariomycetidae</taxon>
        <taxon>Xylariales</taxon>
        <taxon>Hypoxylaceae</taxon>
        <taxon>Hypoxylon</taxon>
    </lineage>
</organism>
<reference evidence="1 2" key="1">
    <citation type="journal article" date="2022" name="New Phytol.">
        <title>Ecological generalism drives hyperdiversity of secondary metabolite gene clusters in xylarialean endophytes.</title>
        <authorList>
            <person name="Franco M.E.E."/>
            <person name="Wisecaver J.H."/>
            <person name="Arnold A.E."/>
            <person name="Ju Y.M."/>
            <person name="Slot J.C."/>
            <person name="Ahrendt S."/>
            <person name="Moore L.P."/>
            <person name="Eastman K.E."/>
            <person name="Scott K."/>
            <person name="Konkel Z."/>
            <person name="Mondo S.J."/>
            <person name="Kuo A."/>
            <person name="Hayes R.D."/>
            <person name="Haridas S."/>
            <person name="Andreopoulos B."/>
            <person name="Riley R."/>
            <person name="LaButti K."/>
            <person name="Pangilinan J."/>
            <person name="Lipzen A."/>
            <person name="Amirebrahimi M."/>
            <person name="Yan J."/>
            <person name="Adam C."/>
            <person name="Keymanesh K."/>
            <person name="Ng V."/>
            <person name="Louie K."/>
            <person name="Northen T."/>
            <person name="Drula E."/>
            <person name="Henrissat B."/>
            <person name="Hsieh H.M."/>
            <person name="Youens-Clark K."/>
            <person name="Lutzoni F."/>
            <person name="Miadlikowska J."/>
            <person name="Eastwood D.C."/>
            <person name="Hamelin R.C."/>
            <person name="Grigoriev I.V."/>
            <person name="U'Ren J.M."/>
        </authorList>
    </citation>
    <scope>NUCLEOTIDE SEQUENCE [LARGE SCALE GENOMIC DNA]</scope>
    <source>
        <strain evidence="1 2">CBS 119005</strain>
    </source>
</reference>
<name>A0ACB9ZAE2_9PEZI</name>
<evidence type="ECO:0000313" key="2">
    <source>
        <dbReference type="Proteomes" id="UP001497700"/>
    </source>
</evidence>
<proteinExistence type="predicted"/>